<accession>A0AC34RFG4</accession>
<evidence type="ECO:0000313" key="2">
    <source>
        <dbReference type="WBParaSite" id="JU765_v2.g6243.t1"/>
    </source>
</evidence>
<reference evidence="2" key="1">
    <citation type="submission" date="2022-11" db="UniProtKB">
        <authorList>
            <consortium name="WormBaseParasite"/>
        </authorList>
    </citation>
    <scope>IDENTIFICATION</scope>
</reference>
<name>A0AC34RFG4_9BILA</name>
<protein>
    <submittedName>
        <fullName evidence="2">Uncharacterized protein</fullName>
    </submittedName>
</protein>
<proteinExistence type="predicted"/>
<organism evidence="1 2">
    <name type="scientific">Panagrolaimus sp. JU765</name>
    <dbReference type="NCBI Taxonomy" id="591449"/>
    <lineage>
        <taxon>Eukaryota</taxon>
        <taxon>Metazoa</taxon>
        <taxon>Ecdysozoa</taxon>
        <taxon>Nematoda</taxon>
        <taxon>Chromadorea</taxon>
        <taxon>Rhabditida</taxon>
        <taxon>Tylenchina</taxon>
        <taxon>Panagrolaimomorpha</taxon>
        <taxon>Panagrolaimoidea</taxon>
        <taxon>Panagrolaimidae</taxon>
        <taxon>Panagrolaimus</taxon>
    </lineage>
</organism>
<dbReference type="Proteomes" id="UP000887576">
    <property type="component" value="Unplaced"/>
</dbReference>
<dbReference type="WBParaSite" id="JU765_v2.g6243.t1">
    <property type="protein sequence ID" value="JU765_v2.g6243.t1"/>
    <property type="gene ID" value="JU765_v2.g6243"/>
</dbReference>
<sequence>MTEGNSLSELDKQIMLIIQFVVTETIKIKLERDFVEEDLKEMEAKLVAAEINLKNIRKKKILNKNVLDKLIAECSSILAEVRTAIRELPFTFNKEVDQPAPSSSKKPTRKYTRKRAAKRGPGRPKKAQ</sequence>
<evidence type="ECO:0000313" key="1">
    <source>
        <dbReference type="Proteomes" id="UP000887576"/>
    </source>
</evidence>